<dbReference type="Proteomes" id="UP000635384">
    <property type="component" value="Unassembled WGS sequence"/>
</dbReference>
<sequence length="286" mass="31524">MKPIYLAPLAAIAGAATFSIGGPVIAQDEAASAPTLEEVLAHERRDDDRARDQYRNPAETLAFFQLEPTMTVAEYGPGGGWYTRVLAPYVMPEGEYIAFNQDSDGRSYNTRAQEARSKGWTESFKNALAEAMDIDADEVNAFETDEMPEDVAGTVDRVLIFRSMHGLNIGNTADSVLKAARMMLKDDGLVGVVQHRAPEGASYDDYGARQRGYMRKQDVINIFEANGFELAGESEINANADDPANWERGVWTLPPVLGTGEDDPRRSEYLAIGESDRMTLLFRKAQ</sequence>
<organism evidence="2 3">
    <name type="scientific">Erythrobacter rubeus</name>
    <dbReference type="NCBI Taxonomy" id="2760803"/>
    <lineage>
        <taxon>Bacteria</taxon>
        <taxon>Pseudomonadati</taxon>
        <taxon>Pseudomonadota</taxon>
        <taxon>Alphaproteobacteria</taxon>
        <taxon>Sphingomonadales</taxon>
        <taxon>Erythrobacteraceae</taxon>
        <taxon>Erythrobacter/Porphyrobacter group</taxon>
        <taxon>Erythrobacter</taxon>
    </lineage>
</organism>
<feature type="signal peptide" evidence="1">
    <location>
        <begin position="1"/>
        <end position="26"/>
    </location>
</feature>
<feature type="chain" id="PRO_5047170325" evidence="1">
    <location>
        <begin position="27"/>
        <end position="286"/>
    </location>
</feature>
<reference evidence="2 3" key="1">
    <citation type="submission" date="2020-09" db="EMBL/GenBank/DDBJ databases">
        <authorList>
            <person name="Yoon J.-W."/>
        </authorList>
    </citation>
    <scope>NUCLEOTIDE SEQUENCE [LARGE SCALE GENOMIC DNA]</scope>
    <source>
        <strain evidence="2 3">KMU-140</strain>
    </source>
</reference>
<keyword evidence="1" id="KW-0732">Signal</keyword>
<dbReference type="EMBL" id="JACXLC010000001">
    <property type="protein sequence ID" value="MBD2842851.1"/>
    <property type="molecule type" value="Genomic_DNA"/>
</dbReference>
<keyword evidence="2" id="KW-0489">Methyltransferase</keyword>
<protein>
    <submittedName>
        <fullName evidence="2">Class I SAM-dependent methyltransferase</fullName>
    </submittedName>
</protein>
<dbReference type="InterPro" id="IPR029063">
    <property type="entry name" value="SAM-dependent_MTases_sf"/>
</dbReference>
<dbReference type="InterPro" id="IPR016980">
    <property type="entry name" value="S-AdoMet-dep_MeTrfase_Alr7345"/>
</dbReference>
<dbReference type="Gene3D" id="3.40.50.150">
    <property type="entry name" value="Vaccinia Virus protein VP39"/>
    <property type="match status" value="1"/>
</dbReference>
<evidence type="ECO:0000256" key="1">
    <source>
        <dbReference type="SAM" id="SignalP"/>
    </source>
</evidence>
<dbReference type="PIRSF" id="PIRSF031679">
    <property type="entry name" value="Mtase_Alr7345_prd"/>
    <property type="match status" value="1"/>
</dbReference>
<keyword evidence="2" id="KW-0808">Transferase</keyword>
<proteinExistence type="predicted"/>
<gene>
    <name evidence="2" type="ORF">IB285_11370</name>
</gene>
<dbReference type="SUPFAM" id="SSF53335">
    <property type="entry name" value="S-adenosyl-L-methionine-dependent methyltransferases"/>
    <property type="match status" value="1"/>
</dbReference>
<accession>A0ABR8KXF9</accession>
<dbReference type="GO" id="GO:0032259">
    <property type="term" value="P:methylation"/>
    <property type="evidence" value="ECO:0007669"/>
    <property type="project" value="UniProtKB-KW"/>
</dbReference>
<evidence type="ECO:0000313" key="3">
    <source>
        <dbReference type="Proteomes" id="UP000635384"/>
    </source>
</evidence>
<dbReference type="RefSeq" id="WP_190788278.1">
    <property type="nucleotide sequence ID" value="NZ_JACXLC010000001.1"/>
</dbReference>
<dbReference type="GO" id="GO:0008168">
    <property type="term" value="F:methyltransferase activity"/>
    <property type="evidence" value="ECO:0007669"/>
    <property type="project" value="UniProtKB-KW"/>
</dbReference>
<name>A0ABR8KXF9_9SPHN</name>
<evidence type="ECO:0000313" key="2">
    <source>
        <dbReference type="EMBL" id="MBD2842851.1"/>
    </source>
</evidence>
<keyword evidence="3" id="KW-1185">Reference proteome</keyword>
<comment type="caution">
    <text evidence="2">The sequence shown here is derived from an EMBL/GenBank/DDBJ whole genome shotgun (WGS) entry which is preliminary data.</text>
</comment>